<proteinExistence type="predicted"/>
<dbReference type="AlphaFoldDB" id="A0A2S2R988"/>
<gene>
    <name evidence="1" type="ORF">g.139658</name>
</gene>
<dbReference type="EMBL" id="GGMS01017037">
    <property type="protein sequence ID" value="MBY86240.1"/>
    <property type="molecule type" value="Transcribed_RNA"/>
</dbReference>
<accession>A0A2S2R988</accession>
<reference evidence="1" key="1">
    <citation type="submission" date="2018-04" db="EMBL/GenBank/DDBJ databases">
        <title>Transcriptome assembly of Sipha flava.</title>
        <authorList>
            <person name="Scully E.D."/>
            <person name="Geib S.M."/>
            <person name="Palmer N.A."/>
            <person name="Koch K."/>
            <person name="Bradshaw J."/>
            <person name="Heng-Moss T."/>
            <person name="Sarath G."/>
        </authorList>
    </citation>
    <scope>NUCLEOTIDE SEQUENCE</scope>
</reference>
<organism evidence="1">
    <name type="scientific">Sipha flava</name>
    <name type="common">yellow sugarcane aphid</name>
    <dbReference type="NCBI Taxonomy" id="143950"/>
    <lineage>
        <taxon>Eukaryota</taxon>
        <taxon>Metazoa</taxon>
        <taxon>Ecdysozoa</taxon>
        <taxon>Arthropoda</taxon>
        <taxon>Hexapoda</taxon>
        <taxon>Insecta</taxon>
        <taxon>Pterygota</taxon>
        <taxon>Neoptera</taxon>
        <taxon>Paraneoptera</taxon>
        <taxon>Hemiptera</taxon>
        <taxon>Sternorrhyncha</taxon>
        <taxon>Aphidomorpha</taxon>
        <taxon>Aphidoidea</taxon>
        <taxon>Aphididae</taxon>
        <taxon>Sipha</taxon>
    </lineage>
</organism>
<evidence type="ECO:0000313" key="1">
    <source>
        <dbReference type="EMBL" id="MBY86240.1"/>
    </source>
</evidence>
<name>A0A2S2R988_9HEMI</name>
<protein>
    <submittedName>
        <fullName evidence="1">Uncharacterized protein</fullName>
    </submittedName>
</protein>
<sequence>MSSTIHNNSTSISNNDIDNSRSNVVQNALQYKQHIFSSDYNGPIFILIECINIDKNLGKWHPFKAAKFFSTNFTGITNIKPAGFKKIKITFDFTTNGNLCLKSTFFSQKWFFCLYSL</sequence>
<dbReference type="OrthoDB" id="6618550at2759"/>